<proteinExistence type="predicted"/>
<gene>
    <name evidence="2" type="ORF">AMECASPLE_039853</name>
</gene>
<dbReference type="Proteomes" id="UP001469553">
    <property type="component" value="Unassembled WGS sequence"/>
</dbReference>
<accession>A0ABV0Y8K6</accession>
<name>A0ABV0Y8K6_9TELE</name>
<sequence length="87" mass="10009">MCCCFSGLTGHFFPLHDSAKTREFKPTCARYILQTYNRSESSHVQQHNSSSLLRNHTISMNMKEKASPPNYTHNSDFNSLRSNANRK</sequence>
<dbReference type="EMBL" id="JAHRIP010028112">
    <property type="protein sequence ID" value="MEQ2290091.1"/>
    <property type="molecule type" value="Genomic_DNA"/>
</dbReference>
<evidence type="ECO:0000313" key="2">
    <source>
        <dbReference type="EMBL" id="MEQ2290091.1"/>
    </source>
</evidence>
<feature type="compositionally biased region" description="Polar residues" evidence="1">
    <location>
        <begin position="69"/>
        <end position="87"/>
    </location>
</feature>
<evidence type="ECO:0000313" key="3">
    <source>
        <dbReference type="Proteomes" id="UP001469553"/>
    </source>
</evidence>
<reference evidence="2 3" key="1">
    <citation type="submission" date="2021-06" db="EMBL/GenBank/DDBJ databases">
        <authorList>
            <person name="Palmer J.M."/>
        </authorList>
    </citation>
    <scope>NUCLEOTIDE SEQUENCE [LARGE SCALE GENOMIC DNA]</scope>
    <source>
        <strain evidence="2 3">AS_MEX2019</strain>
        <tissue evidence="2">Muscle</tissue>
    </source>
</reference>
<feature type="region of interest" description="Disordered" evidence="1">
    <location>
        <begin position="57"/>
        <end position="87"/>
    </location>
</feature>
<organism evidence="2 3">
    <name type="scientific">Ameca splendens</name>
    <dbReference type="NCBI Taxonomy" id="208324"/>
    <lineage>
        <taxon>Eukaryota</taxon>
        <taxon>Metazoa</taxon>
        <taxon>Chordata</taxon>
        <taxon>Craniata</taxon>
        <taxon>Vertebrata</taxon>
        <taxon>Euteleostomi</taxon>
        <taxon>Actinopterygii</taxon>
        <taxon>Neopterygii</taxon>
        <taxon>Teleostei</taxon>
        <taxon>Neoteleostei</taxon>
        <taxon>Acanthomorphata</taxon>
        <taxon>Ovalentaria</taxon>
        <taxon>Atherinomorphae</taxon>
        <taxon>Cyprinodontiformes</taxon>
        <taxon>Goodeidae</taxon>
        <taxon>Ameca</taxon>
    </lineage>
</organism>
<keyword evidence="3" id="KW-1185">Reference proteome</keyword>
<evidence type="ECO:0000256" key="1">
    <source>
        <dbReference type="SAM" id="MobiDB-lite"/>
    </source>
</evidence>
<protein>
    <submittedName>
        <fullName evidence="2">Uncharacterized protein</fullName>
    </submittedName>
</protein>
<comment type="caution">
    <text evidence="2">The sequence shown here is derived from an EMBL/GenBank/DDBJ whole genome shotgun (WGS) entry which is preliminary data.</text>
</comment>